<evidence type="ECO:0000313" key="2">
    <source>
        <dbReference type="EMBL" id="SMF83498.1"/>
    </source>
</evidence>
<dbReference type="AlphaFoldDB" id="A0A1X7HBW2"/>
<keyword evidence="1" id="KW-0472">Membrane</keyword>
<dbReference type="STRING" id="1313296.SAMN05661091_2397"/>
<evidence type="ECO:0000313" key="3">
    <source>
        <dbReference type="Proteomes" id="UP000192940"/>
    </source>
</evidence>
<evidence type="ECO:0000256" key="1">
    <source>
        <dbReference type="SAM" id="Phobius"/>
    </source>
</evidence>
<keyword evidence="1" id="KW-1133">Transmembrane helix</keyword>
<proteinExistence type="predicted"/>
<keyword evidence="3" id="KW-1185">Reference proteome</keyword>
<accession>A0A1X7HBW2</accession>
<keyword evidence="1" id="KW-0812">Transmembrane</keyword>
<feature type="transmembrane region" description="Helical" evidence="1">
    <location>
        <begin position="46"/>
        <end position="63"/>
    </location>
</feature>
<dbReference type="Proteomes" id="UP000192940">
    <property type="component" value="Chromosome I"/>
</dbReference>
<sequence length="64" mass="7286">MVMYIIVITLALIGGVSTLLVGHSQENKKANPNYERKTRANVTKLTLIYVFSLIAFIVIWMIFK</sequence>
<organism evidence="2 3">
    <name type="scientific">Paenibacillus uliginis N3/975</name>
    <dbReference type="NCBI Taxonomy" id="1313296"/>
    <lineage>
        <taxon>Bacteria</taxon>
        <taxon>Bacillati</taxon>
        <taxon>Bacillota</taxon>
        <taxon>Bacilli</taxon>
        <taxon>Bacillales</taxon>
        <taxon>Paenibacillaceae</taxon>
        <taxon>Paenibacillus</taxon>
    </lineage>
</organism>
<name>A0A1X7HBW2_9BACL</name>
<gene>
    <name evidence="2" type="ORF">SAMN05661091_2397</name>
</gene>
<dbReference type="EMBL" id="LT840184">
    <property type="protein sequence ID" value="SMF83498.1"/>
    <property type="molecule type" value="Genomic_DNA"/>
</dbReference>
<reference evidence="2 3" key="1">
    <citation type="submission" date="2017-04" db="EMBL/GenBank/DDBJ databases">
        <authorList>
            <person name="Afonso C.L."/>
            <person name="Miller P.J."/>
            <person name="Scott M.A."/>
            <person name="Spackman E."/>
            <person name="Goraichik I."/>
            <person name="Dimitrov K.M."/>
            <person name="Suarez D.L."/>
            <person name="Swayne D.E."/>
        </authorList>
    </citation>
    <scope>NUCLEOTIDE SEQUENCE [LARGE SCALE GENOMIC DNA]</scope>
    <source>
        <strain evidence="2 3">N3/975</strain>
    </source>
</reference>
<protein>
    <submittedName>
        <fullName evidence="2">Uncharacterized protein</fullName>
    </submittedName>
</protein>